<accession>A0A9X4L5W9</accession>
<keyword evidence="8" id="KW-1185">Reference proteome</keyword>
<dbReference type="GO" id="GO:0006281">
    <property type="term" value="P:DNA repair"/>
    <property type="evidence" value="ECO:0007669"/>
    <property type="project" value="UniProtKB-KW"/>
</dbReference>
<sequence>MYDYNLCKNRDILCVDLKSFFASVSCIKKGLDPLTSKLAVVGNTKRQGSVVLAATPPLKKMGIKTGSRLFEIPNHSDIYITNPQMRTYLNVSTKISRIILNYVPHVDFLQYSIDEAMLDITDSYHLFADSPYELARLIQKEIYKQTNIKSTVGIGSNILLAKVSMDIEAKHTKEGIAEWRYQDVPTKLWPIDNLIDFWGINTKTAKKLNKRGIFTVGDLANYPHVYLKRDFGQIGVDLHLHANGIDESIIRQPYKVQNKALGKSQVLLRDYSLNELKTVLIEQIEDVYFRTRMKDVYPTTISVSVGYSEGGGIKKQFTEKNGFKSTTQIIYKLWDYIVSQIDSSALLRTIGVSFTNFRTKSIQQLELFKPEQELKAEIIDDALDKVKLKYGKEVVMRATSLTSGGTLTDRKGLLAGHKA</sequence>
<evidence type="ECO:0000256" key="4">
    <source>
        <dbReference type="ARBA" id="ARBA00022932"/>
    </source>
</evidence>
<dbReference type="InterPro" id="IPR043502">
    <property type="entry name" value="DNA/RNA_pol_sf"/>
</dbReference>
<dbReference type="InterPro" id="IPR050116">
    <property type="entry name" value="DNA_polymerase-Y"/>
</dbReference>
<evidence type="ECO:0000256" key="5">
    <source>
        <dbReference type="ARBA" id="ARBA00023204"/>
    </source>
</evidence>
<keyword evidence="4" id="KW-0239">DNA-directed DNA polymerase</keyword>
<dbReference type="PANTHER" id="PTHR11076">
    <property type="entry name" value="DNA REPAIR POLYMERASE UMUC / TRANSFERASE FAMILY MEMBER"/>
    <property type="match status" value="1"/>
</dbReference>
<dbReference type="InterPro" id="IPR036775">
    <property type="entry name" value="DNA_pol_Y-fam_lit_finger_sf"/>
</dbReference>
<dbReference type="InterPro" id="IPR017961">
    <property type="entry name" value="DNA_pol_Y-fam_little_finger"/>
</dbReference>
<evidence type="ECO:0000313" key="8">
    <source>
        <dbReference type="Proteomes" id="UP001152422"/>
    </source>
</evidence>
<evidence type="ECO:0000256" key="1">
    <source>
        <dbReference type="ARBA" id="ARBA00010945"/>
    </source>
</evidence>
<dbReference type="SUPFAM" id="SSF56672">
    <property type="entry name" value="DNA/RNA polymerases"/>
    <property type="match status" value="1"/>
</dbReference>
<keyword evidence="3" id="KW-0227">DNA damage</keyword>
<keyword evidence="4" id="KW-0548">Nucleotidyltransferase</keyword>
<dbReference type="GO" id="GO:0042276">
    <property type="term" value="P:error-prone translesion synthesis"/>
    <property type="evidence" value="ECO:0007669"/>
    <property type="project" value="TreeGrafter"/>
</dbReference>
<organism evidence="7 8">
    <name type="scientific">Staphylococcus equorum</name>
    <dbReference type="NCBI Taxonomy" id="246432"/>
    <lineage>
        <taxon>Bacteria</taxon>
        <taxon>Bacillati</taxon>
        <taxon>Bacillota</taxon>
        <taxon>Bacilli</taxon>
        <taxon>Bacillales</taxon>
        <taxon>Staphylococcaceae</taxon>
        <taxon>Staphylococcus</taxon>
    </lineage>
</organism>
<dbReference type="GO" id="GO:0003684">
    <property type="term" value="F:damaged DNA binding"/>
    <property type="evidence" value="ECO:0007669"/>
    <property type="project" value="InterPro"/>
</dbReference>
<dbReference type="Proteomes" id="UP001152422">
    <property type="component" value="Unassembled WGS sequence"/>
</dbReference>
<dbReference type="Gene3D" id="3.30.1490.100">
    <property type="entry name" value="DNA polymerase, Y-family, little finger domain"/>
    <property type="match status" value="1"/>
</dbReference>
<dbReference type="AlphaFoldDB" id="A0A9X4L5W9"/>
<dbReference type="InterPro" id="IPR024728">
    <property type="entry name" value="PolY_HhH_motif"/>
</dbReference>
<dbReference type="PANTHER" id="PTHR11076:SF35">
    <property type="entry name" value="DNA REPAIR PROTEIN HOMOLOG YOBH"/>
    <property type="match status" value="1"/>
</dbReference>
<comment type="similarity">
    <text evidence="1">Belongs to the DNA polymerase type-Y family.</text>
</comment>
<dbReference type="InterPro" id="IPR043128">
    <property type="entry name" value="Rev_trsase/Diguanyl_cyclase"/>
</dbReference>
<keyword evidence="4" id="KW-0808">Transferase</keyword>
<feature type="domain" description="UmuC" evidence="6">
    <location>
        <begin position="12"/>
        <end position="201"/>
    </location>
</feature>
<comment type="caution">
    <text evidence="7">The sequence shown here is derived from an EMBL/GenBank/DDBJ whole genome shotgun (WGS) entry which is preliminary data.</text>
</comment>
<keyword evidence="5" id="KW-0234">DNA repair</keyword>
<dbReference type="SUPFAM" id="SSF100879">
    <property type="entry name" value="Lesion bypass DNA polymerase (Y-family), little finger domain"/>
    <property type="match status" value="1"/>
</dbReference>
<dbReference type="Gene3D" id="3.40.1170.60">
    <property type="match status" value="1"/>
</dbReference>
<dbReference type="GO" id="GO:0009432">
    <property type="term" value="P:SOS response"/>
    <property type="evidence" value="ECO:0007669"/>
    <property type="project" value="TreeGrafter"/>
</dbReference>
<dbReference type="Gene3D" id="3.30.70.270">
    <property type="match status" value="1"/>
</dbReference>
<reference evidence="7" key="1">
    <citation type="submission" date="2022-05" db="EMBL/GenBank/DDBJ databases">
        <title>Comparative genomics of Staphylococcus equorum isolates.</title>
        <authorList>
            <person name="Luelf R.H."/>
        </authorList>
    </citation>
    <scope>NUCLEOTIDE SEQUENCE</scope>
    <source>
        <strain evidence="7">TMW 2.2497</strain>
    </source>
</reference>
<dbReference type="Gene3D" id="1.10.150.20">
    <property type="entry name" value="5' to 3' exonuclease, C-terminal subdomain"/>
    <property type="match status" value="1"/>
</dbReference>
<evidence type="ECO:0000259" key="6">
    <source>
        <dbReference type="PROSITE" id="PS50173"/>
    </source>
</evidence>
<evidence type="ECO:0000256" key="2">
    <source>
        <dbReference type="ARBA" id="ARBA00022457"/>
    </source>
</evidence>
<dbReference type="GO" id="GO:0003887">
    <property type="term" value="F:DNA-directed DNA polymerase activity"/>
    <property type="evidence" value="ECO:0007669"/>
    <property type="project" value="UniProtKB-KW"/>
</dbReference>
<dbReference type="EMBL" id="JAMBQA010000008">
    <property type="protein sequence ID" value="MDG0846980.1"/>
    <property type="molecule type" value="Genomic_DNA"/>
</dbReference>
<dbReference type="RefSeq" id="WP_069818982.1">
    <property type="nucleotide sequence ID" value="NZ_JAMBPY010000008.1"/>
</dbReference>
<proteinExistence type="inferred from homology"/>
<dbReference type="Pfam" id="PF11798">
    <property type="entry name" value="IMS_HHH"/>
    <property type="match status" value="1"/>
</dbReference>
<dbReference type="GO" id="GO:0005829">
    <property type="term" value="C:cytosol"/>
    <property type="evidence" value="ECO:0007669"/>
    <property type="project" value="TreeGrafter"/>
</dbReference>
<keyword evidence="2" id="KW-0515">Mutator protein</keyword>
<name>A0A9X4L5W9_9STAP</name>
<dbReference type="InterPro" id="IPR001126">
    <property type="entry name" value="UmuC"/>
</dbReference>
<evidence type="ECO:0000256" key="3">
    <source>
        <dbReference type="ARBA" id="ARBA00022763"/>
    </source>
</evidence>
<dbReference type="Pfam" id="PF00817">
    <property type="entry name" value="IMS"/>
    <property type="match status" value="1"/>
</dbReference>
<gene>
    <name evidence="7" type="ORF">M4L89_12155</name>
</gene>
<dbReference type="PROSITE" id="PS50173">
    <property type="entry name" value="UMUC"/>
    <property type="match status" value="1"/>
</dbReference>
<evidence type="ECO:0000313" key="7">
    <source>
        <dbReference type="EMBL" id="MDG0846980.1"/>
    </source>
</evidence>
<dbReference type="Pfam" id="PF11799">
    <property type="entry name" value="IMS_C"/>
    <property type="match status" value="1"/>
</dbReference>
<protein>
    <submittedName>
        <fullName evidence="7">DNA repair protein</fullName>
    </submittedName>
</protein>